<dbReference type="Gene3D" id="1.10.287.660">
    <property type="entry name" value="Helix hairpin bin"/>
    <property type="match status" value="1"/>
</dbReference>
<keyword evidence="13" id="KW-1185">Reference proteome</keyword>
<dbReference type="HOGENOM" id="CLU_089418_1_0_1"/>
<evidence type="ECO:0000256" key="8">
    <source>
        <dbReference type="ARBA" id="ARBA00023136"/>
    </source>
</evidence>
<keyword evidence="11" id="KW-0732">Signal</keyword>
<sequence>MPSILVVVFLIEVAARLVSAIGATAINDFLWTLVNYLPIPTSKAAAQQRKLQAEYLKVRGELNATSSQDQFAKWARLRRQHDKLLEQLESTSTPLFIPPVMGQGNLVLTAVTAEKGMEAARSRFDNYLNGFRLLVTKAPQYFVPFWYAKEPMFWIPHGWFPYYAEWIISFPRAPLGSVSVASWQLACSGVIALLSDLITGIYGLVSSAKQTEVPLKASRQPAAEKQKATEEKKEL</sequence>
<feature type="topological domain" description="Lumenal" evidence="9">
    <location>
        <begin position="1"/>
        <end position="4"/>
    </location>
</feature>
<evidence type="ECO:0000256" key="4">
    <source>
        <dbReference type="ARBA" id="ARBA00022692"/>
    </source>
</evidence>
<evidence type="ECO:0000313" key="13">
    <source>
        <dbReference type="Proteomes" id="UP000029964"/>
    </source>
</evidence>
<evidence type="ECO:0000256" key="10">
    <source>
        <dbReference type="SAM" id="MobiDB-lite"/>
    </source>
</evidence>
<feature type="signal peptide" evidence="11">
    <location>
        <begin position="1"/>
        <end position="20"/>
    </location>
</feature>
<dbReference type="InterPro" id="IPR029012">
    <property type="entry name" value="Helix_hairpin_bin_sf"/>
</dbReference>
<keyword evidence="4 9" id="KW-0812">Transmembrane</keyword>
<dbReference type="Proteomes" id="UP000029964">
    <property type="component" value="Unassembled WGS sequence"/>
</dbReference>
<comment type="caution">
    <text evidence="9">Lacks conserved residue(s) required for the propagation of feature annotation.</text>
</comment>
<dbReference type="PANTHER" id="PTHR42650:SF1">
    <property type="entry name" value="GUIDED ENTRY OF TAIL-ANCHORED PROTEINS FACTOR 1"/>
    <property type="match status" value="1"/>
</dbReference>
<evidence type="ECO:0000256" key="2">
    <source>
        <dbReference type="ARBA" id="ARBA00010799"/>
    </source>
</evidence>
<comment type="similarity">
    <text evidence="2 9">Belongs to the WRB/GET1 family.</text>
</comment>
<evidence type="ECO:0000256" key="5">
    <source>
        <dbReference type="ARBA" id="ARBA00022824"/>
    </source>
</evidence>
<accession>A0A086TFT0</accession>
<dbReference type="PANTHER" id="PTHR42650">
    <property type="entry name" value="TAIL-ANCHORED PROTEIN INSERTION RECEPTOR WRB"/>
    <property type="match status" value="1"/>
</dbReference>
<dbReference type="Pfam" id="PF04420">
    <property type="entry name" value="CHD5"/>
    <property type="match status" value="2"/>
</dbReference>
<reference evidence="13" key="1">
    <citation type="journal article" date="2014" name="Genome Announc.">
        <title>Genome sequence and annotation of Acremonium chrysogenum, producer of the beta-lactam antibiotic cephalosporin C.</title>
        <authorList>
            <person name="Terfehr D."/>
            <person name="Dahlmann T.A."/>
            <person name="Specht T."/>
            <person name="Zadra I."/>
            <person name="Kuernsteiner H."/>
            <person name="Kueck U."/>
        </authorList>
    </citation>
    <scope>NUCLEOTIDE SEQUENCE [LARGE SCALE GENOMIC DNA]</scope>
    <source>
        <strain evidence="13">ATCC 11550 / CBS 779.69 / DSM 880 / IAM 14645 / JCM 23072 / IMI 49137</strain>
    </source>
</reference>
<dbReference type="GO" id="GO:0071816">
    <property type="term" value="P:tail-anchored membrane protein insertion into ER membrane"/>
    <property type="evidence" value="ECO:0007669"/>
    <property type="project" value="InterPro"/>
</dbReference>
<feature type="compositionally biased region" description="Basic and acidic residues" evidence="10">
    <location>
        <begin position="222"/>
        <end position="235"/>
    </location>
</feature>
<gene>
    <name evidence="9" type="primary">GET1</name>
    <name evidence="12" type="ORF">ACRE_007500</name>
</gene>
<evidence type="ECO:0000256" key="11">
    <source>
        <dbReference type="SAM" id="SignalP"/>
    </source>
</evidence>
<evidence type="ECO:0000256" key="6">
    <source>
        <dbReference type="ARBA" id="ARBA00022989"/>
    </source>
</evidence>
<dbReference type="InterPro" id="IPR027538">
    <property type="entry name" value="Get1_fungi"/>
</dbReference>
<keyword evidence="7" id="KW-0175">Coiled coil</keyword>
<proteinExistence type="inferred from homology"/>
<feature type="topological domain" description="Cytoplasmic" evidence="9">
    <location>
        <begin position="195"/>
        <end position="235"/>
    </location>
</feature>
<dbReference type="FunFam" id="1.10.287.660:FF:000006">
    <property type="entry name" value="Protein GET1"/>
    <property type="match status" value="1"/>
</dbReference>
<evidence type="ECO:0000256" key="1">
    <source>
        <dbReference type="ARBA" id="ARBA00004477"/>
    </source>
</evidence>
<evidence type="ECO:0000256" key="7">
    <source>
        <dbReference type="ARBA" id="ARBA00023054"/>
    </source>
</evidence>
<dbReference type="HAMAP" id="MF_03113">
    <property type="entry name" value="Get1"/>
    <property type="match status" value="1"/>
</dbReference>
<keyword evidence="3 9" id="KW-0813">Transport</keyword>
<evidence type="ECO:0000256" key="3">
    <source>
        <dbReference type="ARBA" id="ARBA00022448"/>
    </source>
</evidence>
<dbReference type="EMBL" id="JPKY01000004">
    <property type="protein sequence ID" value="KFH48212.1"/>
    <property type="molecule type" value="Genomic_DNA"/>
</dbReference>
<evidence type="ECO:0000313" key="12">
    <source>
        <dbReference type="EMBL" id="KFH48212.1"/>
    </source>
</evidence>
<feature type="chain" id="PRO_5001815694" evidence="11">
    <location>
        <begin position="21"/>
        <end position="235"/>
    </location>
</feature>
<dbReference type="GO" id="GO:0005789">
    <property type="term" value="C:endoplasmic reticulum membrane"/>
    <property type="evidence" value="ECO:0007669"/>
    <property type="project" value="UniProtKB-SubCell"/>
</dbReference>
<dbReference type="InterPro" id="IPR028945">
    <property type="entry name" value="Get1"/>
</dbReference>
<dbReference type="STRING" id="857340.A0A086TFT0"/>
<protein>
    <submittedName>
        <fullName evidence="12">Uncharacterized protein</fullName>
    </submittedName>
</protein>
<keyword evidence="6 9" id="KW-1133">Transmembrane helix</keyword>
<organism evidence="12 13">
    <name type="scientific">Hapsidospora chrysogenum (strain ATCC 11550 / CBS 779.69 / DSM 880 / IAM 14645 / JCM 23072 / IMI 49137)</name>
    <name type="common">Acremonium chrysogenum</name>
    <dbReference type="NCBI Taxonomy" id="857340"/>
    <lineage>
        <taxon>Eukaryota</taxon>
        <taxon>Fungi</taxon>
        <taxon>Dikarya</taxon>
        <taxon>Ascomycota</taxon>
        <taxon>Pezizomycotina</taxon>
        <taxon>Sordariomycetes</taxon>
        <taxon>Hypocreomycetidae</taxon>
        <taxon>Hypocreales</taxon>
        <taxon>Bionectriaceae</taxon>
        <taxon>Hapsidospora</taxon>
    </lineage>
</organism>
<name>A0A086TFT0_HAPC1</name>
<comment type="subcellular location">
    <subcellularLocation>
        <location evidence="1">Endoplasmic reticulum membrane</location>
        <topology evidence="1">Multi-pass membrane protein</topology>
    </subcellularLocation>
</comment>
<evidence type="ECO:0000256" key="9">
    <source>
        <dbReference type="HAMAP-Rule" id="MF_03113"/>
    </source>
</evidence>
<keyword evidence="8 9" id="KW-0472">Membrane</keyword>
<dbReference type="AlphaFoldDB" id="A0A086TFT0"/>
<feature type="region of interest" description="Disordered" evidence="10">
    <location>
        <begin position="212"/>
        <end position="235"/>
    </location>
</feature>
<keyword evidence="5 9" id="KW-0256">Endoplasmic reticulum</keyword>
<dbReference type="GO" id="GO:0043495">
    <property type="term" value="F:protein-membrane adaptor activity"/>
    <property type="evidence" value="ECO:0007669"/>
    <property type="project" value="TreeGrafter"/>
</dbReference>
<comment type="caution">
    <text evidence="12">The sequence shown here is derived from an EMBL/GenBank/DDBJ whole genome shotgun (WGS) entry which is preliminary data.</text>
</comment>
<dbReference type="OrthoDB" id="69461at2759"/>
<dbReference type="GO" id="GO:0043529">
    <property type="term" value="C:GET complex"/>
    <property type="evidence" value="ECO:0007669"/>
    <property type="project" value="InterPro"/>
</dbReference>